<evidence type="ECO:0000313" key="2">
    <source>
        <dbReference type="EMBL" id="CAG8254603.1"/>
    </source>
</evidence>
<dbReference type="InterPro" id="IPR024391">
    <property type="entry name" value="LDB19_N"/>
</dbReference>
<accession>A0A9W4N1L0</accession>
<dbReference type="SUPFAM" id="SSF81296">
    <property type="entry name" value="E set domains"/>
    <property type="match status" value="1"/>
</dbReference>
<sequence length="404" mass="44609">MICSILSHQNQSNENRRVSRYSNERSSKDDVSTACLDILVESPPLVCYGPPSSSTGALFSGRLRISVTELAGEVTLNQFNARFISKTTNKKPVSNNCANCATRTEELIHWNFLTGSLFKSGSHEFPLSFQFPGYLPASCNSSLGRIEYSLQAHAHSTTGKDFNLVLPLHVCRALFPGNDESSIRIFPPMKLTANTVRPSVVHPIGHFPVQISLSDMVSKSETQRCWRPLKMMWCIEEHQKIMSTACHKHAHKNDGEGKGALHQKTRVIGRNEEKNGLKTDFNAAGAGVSIHFEASINPTTNPVCDVEAHDGLEVKHDLVIELIVAEGIRPNRKIPLITPAGAAHVFRMRFHLPVTEHSGLGISWDKEVPPVYGDVPASAPNYAKLYNTNITMGNWHVSPSPLPY</sequence>
<dbReference type="Gene3D" id="2.60.40.640">
    <property type="match status" value="1"/>
</dbReference>
<evidence type="ECO:0000313" key="3">
    <source>
        <dbReference type="Proteomes" id="UP001152649"/>
    </source>
</evidence>
<dbReference type="Proteomes" id="UP001152649">
    <property type="component" value="Unassembled WGS sequence"/>
</dbReference>
<comment type="caution">
    <text evidence="2">The sequence shown here is derived from an EMBL/GenBank/DDBJ whole genome shotgun (WGS) entry which is preliminary data.</text>
</comment>
<protein>
    <recommendedName>
        <fullName evidence="1">LDB19 N-terminal domain-containing protein</fullName>
    </recommendedName>
</protein>
<dbReference type="InterPro" id="IPR014756">
    <property type="entry name" value="Ig_E-set"/>
</dbReference>
<gene>
    <name evidence="2" type="ORF">PSALAMII_LOCUS795</name>
</gene>
<reference evidence="2" key="1">
    <citation type="submission" date="2021-07" db="EMBL/GenBank/DDBJ databases">
        <authorList>
            <person name="Branca A.L. A."/>
        </authorList>
    </citation>
    <scope>NUCLEOTIDE SEQUENCE</scope>
</reference>
<dbReference type="AlphaFoldDB" id="A0A9W4N1L0"/>
<dbReference type="InterPro" id="IPR014752">
    <property type="entry name" value="Arrestin-like_C"/>
</dbReference>
<feature type="domain" description="LDB19 N-terminal" evidence="1">
    <location>
        <begin position="83"/>
        <end position="252"/>
    </location>
</feature>
<dbReference type="EMBL" id="CAJVPG010000024">
    <property type="protein sequence ID" value="CAG8254603.1"/>
    <property type="molecule type" value="Genomic_DNA"/>
</dbReference>
<keyword evidence="3" id="KW-1185">Reference proteome</keyword>
<organism evidence="2 3">
    <name type="scientific">Penicillium salamii</name>
    <dbReference type="NCBI Taxonomy" id="1612424"/>
    <lineage>
        <taxon>Eukaryota</taxon>
        <taxon>Fungi</taxon>
        <taxon>Dikarya</taxon>
        <taxon>Ascomycota</taxon>
        <taxon>Pezizomycotina</taxon>
        <taxon>Eurotiomycetes</taxon>
        <taxon>Eurotiomycetidae</taxon>
        <taxon>Eurotiales</taxon>
        <taxon>Aspergillaceae</taxon>
        <taxon>Penicillium</taxon>
    </lineage>
</organism>
<dbReference type="Pfam" id="PF13002">
    <property type="entry name" value="LDB19"/>
    <property type="match status" value="1"/>
</dbReference>
<name>A0A9W4N1L0_9EURO</name>
<dbReference type="OrthoDB" id="3832628at2759"/>
<proteinExistence type="predicted"/>
<evidence type="ECO:0000259" key="1">
    <source>
        <dbReference type="Pfam" id="PF13002"/>
    </source>
</evidence>